<sequence length="668" mass="71189">MAETLLAGALLLVLLLLPGYLVLRSLLVLRLQALGGAPAVLAFLLAGLAVVMHGAHVPWTLRNVAVGLVVVTALGVLLGRLVTRRARRRLAASGAGRPPRPWWPLLVVLVAAALTSGWAVYRGMKGIGTPLQASDGVFHLNAAAYLRRGQDAFPVGAFPEMYWGSVHFYPSGWHSLVAILPTSVSAAANLTVVAGLAVAWPLGMASVLGASFSPATRRVRDGLPLLVGAFASIFATARVVMMTTLWPYGWSVCLLPGVLGLVMVMRPSSVEVPRRASVSRAGGLLAALLAVLGVVYVHGTAAFNLALIAVPTLVIVGGRWLRRRWAAGGRSRSTVLLIIGVAVLVLVVGLLGFQDQLHMLAGYWRKTGDVKGLVLGMLRDDHMINLIPYGGDGALWLTVLALLGIVPALRRHRNRWAVLAVVLVVIVFLGTVWTSSSVGLLASPWYKQRARILPLLEIPVLVLAMTGLEAALLRLASARCLAGLRRPATAVLAALLVVAYTVVPVVIAAQRTVEHWRITAYAYQPDKLVWPVMLSTGEAQFLQSSAKRLPPGAVVLGEPTNGSAYYWALTGTDVVYPSLRPNAEELRSYVAANTAWLGTDPQVCRDLDSLGAHYYYTDADRTGGGAPGGGALPKWQNELSQVPRSELTLVASDGTRSLWLISGCGWVR</sequence>
<protein>
    <recommendedName>
        <fullName evidence="4">Beta-carotene 15,15'-monooxygenase</fullName>
    </recommendedName>
</protein>
<proteinExistence type="predicted"/>
<accession>A0A0X8JDR4</accession>
<evidence type="ECO:0000313" key="2">
    <source>
        <dbReference type="EMBL" id="AMD86548.1"/>
    </source>
</evidence>
<feature type="transmembrane region" description="Helical" evidence="1">
    <location>
        <begin position="333"/>
        <end position="353"/>
    </location>
</feature>
<dbReference type="InterPro" id="IPR046671">
    <property type="entry name" value="DUF6541"/>
</dbReference>
<feature type="transmembrane region" description="Helical" evidence="1">
    <location>
        <begin position="416"/>
        <end position="435"/>
    </location>
</feature>
<feature type="transmembrane region" description="Helical" evidence="1">
    <location>
        <begin position="61"/>
        <end position="82"/>
    </location>
</feature>
<reference evidence="3" key="1">
    <citation type="submission" date="2016-02" db="EMBL/GenBank/DDBJ databases">
        <authorList>
            <person name="Holder M.E."/>
            <person name="Ajami N.J."/>
            <person name="Petrosino J.F."/>
        </authorList>
    </citation>
    <scope>NUCLEOTIDE SEQUENCE [LARGE SCALE GENOMIC DNA]</scope>
    <source>
        <strain evidence="3">CCUG 36733</strain>
    </source>
</reference>
<organism evidence="2 3">
    <name type="scientific">Actinomyces radicidentis</name>
    <dbReference type="NCBI Taxonomy" id="111015"/>
    <lineage>
        <taxon>Bacteria</taxon>
        <taxon>Bacillati</taxon>
        <taxon>Actinomycetota</taxon>
        <taxon>Actinomycetes</taxon>
        <taxon>Actinomycetales</taxon>
        <taxon>Actinomycetaceae</taxon>
        <taxon>Actinomyces</taxon>
    </lineage>
</organism>
<dbReference type="OrthoDB" id="3169698at2"/>
<keyword evidence="3" id="KW-1185">Reference proteome</keyword>
<feature type="transmembrane region" description="Helical" evidence="1">
    <location>
        <begin position="186"/>
        <end position="210"/>
    </location>
</feature>
<feature type="transmembrane region" description="Helical" evidence="1">
    <location>
        <begin position="302"/>
        <end position="321"/>
    </location>
</feature>
<dbReference type="Pfam" id="PF20176">
    <property type="entry name" value="DUF6541"/>
    <property type="match status" value="1"/>
</dbReference>
<dbReference type="STRING" id="111015.AXF14_01670"/>
<keyword evidence="1" id="KW-1133">Transmembrane helix</keyword>
<dbReference type="RefSeq" id="WP_067939644.1">
    <property type="nucleotide sequence ID" value="NZ_CP014228.1"/>
</dbReference>
<feature type="transmembrane region" description="Helical" evidence="1">
    <location>
        <begin position="455"/>
        <end position="476"/>
    </location>
</feature>
<evidence type="ECO:0000256" key="1">
    <source>
        <dbReference type="SAM" id="Phobius"/>
    </source>
</evidence>
<feature type="transmembrane region" description="Helical" evidence="1">
    <location>
        <begin position="35"/>
        <end position="55"/>
    </location>
</feature>
<evidence type="ECO:0008006" key="4">
    <source>
        <dbReference type="Google" id="ProtNLM"/>
    </source>
</evidence>
<gene>
    <name evidence="2" type="ORF">AXF14_01670</name>
</gene>
<feature type="transmembrane region" description="Helical" evidence="1">
    <location>
        <begin position="247"/>
        <end position="265"/>
    </location>
</feature>
<dbReference type="Proteomes" id="UP000065220">
    <property type="component" value="Chromosome"/>
</dbReference>
<keyword evidence="1" id="KW-0472">Membrane</keyword>
<name>A0A0X8JDR4_ACTRD</name>
<feature type="transmembrane region" description="Helical" evidence="1">
    <location>
        <begin position="277"/>
        <end position="296"/>
    </location>
</feature>
<dbReference type="AlphaFoldDB" id="A0A0X8JDR4"/>
<dbReference type="EMBL" id="CP014228">
    <property type="protein sequence ID" value="AMD86548.1"/>
    <property type="molecule type" value="Genomic_DNA"/>
</dbReference>
<feature type="transmembrane region" description="Helical" evidence="1">
    <location>
        <begin position="222"/>
        <end position="241"/>
    </location>
</feature>
<feature type="transmembrane region" description="Helical" evidence="1">
    <location>
        <begin position="386"/>
        <end position="409"/>
    </location>
</feature>
<feature type="transmembrane region" description="Helical" evidence="1">
    <location>
        <begin position="102"/>
        <end position="121"/>
    </location>
</feature>
<keyword evidence="1" id="KW-0812">Transmembrane</keyword>
<feature type="transmembrane region" description="Helical" evidence="1">
    <location>
        <begin position="488"/>
        <end position="509"/>
    </location>
</feature>
<evidence type="ECO:0000313" key="3">
    <source>
        <dbReference type="Proteomes" id="UP000065220"/>
    </source>
</evidence>
<dbReference type="KEGG" id="ard:AXF14_01670"/>
<feature type="transmembrane region" description="Helical" evidence="1">
    <location>
        <begin position="6"/>
        <end position="23"/>
    </location>
</feature>